<dbReference type="EMBL" id="JBHRYB010000001">
    <property type="protein sequence ID" value="MFC3678657.1"/>
    <property type="molecule type" value="Genomic_DNA"/>
</dbReference>
<dbReference type="InterPro" id="IPR052705">
    <property type="entry name" value="Gliding_Motility_GTPase"/>
</dbReference>
<name>A0ABV7VPM4_9GAMM</name>
<keyword evidence="6" id="KW-1185">Reference proteome</keyword>
<dbReference type="PANTHER" id="PTHR42708:SF1">
    <property type="entry name" value="GLIDING MOTILITY PROTEIN MGLA"/>
    <property type="match status" value="1"/>
</dbReference>
<dbReference type="Pfam" id="PF03029">
    <property type="entry name" value="ATP_bind_1"/>
    <property type="match status" value="1"/>
</dbReference>
<keyword evidence="2" id="KW-0547">Nucleotide-binding</keyword>
<dbReference type="Gene3D" id="3.40.50.300">
    <property type="entry name" value="P-loop containing nucleotide triphosphate hydrolases"/>
    <property type="match status" value="1"/>
</dbReference>
<keyword evidence="3" id="KW-0378">Hydrolase</keyword>
<dbReference type="CDD" id="cd00882">
    <property type="entry name" value="Ras_like_GTPase"/>
    <property type="match status" value="1"/>
</dbReference>
<dbReference type="Proteomes" id="UP001595722">
    <property type="component" value="Unassembled WGS sequence"/>
</dbReference>
<dbReference type="PANTHER" id="PTHR42708">
    <property type="entry name" value="ATP/GTP-BINDING PROTEIN-RELATED"/>
    <property type="match status" value="1"/>
</dbReference>
<dbReference type="SUPFAM" id="SSF52540">
    <property type="entry name" value="P-loop containing nucleoside triphosphate hydrolases"/>
    <property type="match status" value="1"/>
</dbReference>
<comment type="similarity">
    <text evidence="1">Belongs to the GPN-loop GTPase family.</text>
</comment>
<evidence type="ECO:0000313" key="5">
    <source>
        <dbReference type="EMBL" id="MFC3678657.1"/>
    </source>
</evidence>
<keyword evidence="4" id="KW-0342">GTP-binding</keyword>
<dbReference type="InterPro" id="IPR027417">
    <property type="entry name" value="P-loop_NTPase"/>
</dbReference>
<proteinExistence type="inferred from homology"/>
<comment type="caution">
    <text evidence="5">The sequence shown here is derived from an EMBL/GenBank/DDBJ whole genome shotgun (WGS) entry which is preliminary data.</text>
</comment>
<dbReference type="InterPro" id="IPR004130">
    <property type="entry name" value="Gpn"/>
</dbReference>
<evidence type="ECO:0000313" key="6">
    <source>
        <dbReference type="Proteomes" id="UP001595722"/>
    </source>
</evidence>
<sequence length="178" mass="19864">MQEPDYRKLVIVGDVGSGKTQLISTLSEIDTINTDVTSSIDIGKDTTTVGIDYGRIHLNGNLALGLYGVPGQTRYSFIWETVKPGTWGMILLLHAEQEFDPLSFQRWLQFFDVSANSLPLLVAISHSDQVSDEDYQRLQRAINDHQQQNDLCLPVLPLNCRDPHQALSLLTVINTLAN</sequence>
<evidence type="ECO:0000256" key="3">
    <source>
        <dbReference type="ARBA" id="ARBA00022801"/>
    </source>
</evidence>
<reference evidence="6" key="1">
    <citation type="journal article" date="2019" name="Int. J. Syst. Evol. Microbiol.">
        <title>The Global Catalogue of Microorganisms (GCM) 10K type strain sequencing project: providing services to taxonomists for standard genome sequencing and annotation.</title>
        <authorList>
            <consortium name="The Broad Institute Genomics Platform"/>
            <consortium name="The Broad Institute Genome Sequencing Center for Infectious Disease"/>
            <person name="Wu L."/>
            <person name="Ma J."/>
        </authorList>
    </citation>
    <scope>NUCLEOTIDE SEQUENCE [LARGE SCALE GENOMIC DNA]</scope>
    <source>
        <strain evidence="6">KCTC 42424</strain>
    </source>
</reference>
<evidence type="ECO:0000256" key="1">
    <source>
        <dbReference type="ARBA" id="ARBA00005290"/>
    </source>
</evidence>
<evidence type="ECO:0000256" key="4">
    <source>
        <dbReference type="ARBA" id="ARBA00023134"/>
    </source>
</evidence>
<gene>
    <name evidence="5" type="ORF">ACFOMG_00860</name>
</gene>
<protein>
    <submittedName>
        <fullName evidence="5">ATP/GTP-binding protein</fullName>
    </submittedName>
</protein>
<dbReference type="RefSeq" id="WP_376864207.1">
    <property type="nucleotide sequence ID" value="NZ_JBHRYB010000001.1"/>
</dbReference>
<evidence type="ECO:0000256" key="2">
    <source>
        <dbReference type="ARBA" id="ARBA00022741"/>
    </source>
</evidence>
<accession>A0ABV7VPM4</accession>
<organism evidence="5 6">
    <name type="scientific">Bacterioplanoides pacificum</name>
    <dbReference type="NCBI Taxonomy" id="1171596"/>
    <lineage>
        <taxon>Bacteria</taxon>
        <taxon>Pseudomonadati</taxon>
        <taxon>Pseudomonadota</taxon>
        <taxon>Gammaproteobacteria</taxon>
        <taxon>Oceanospirillales</taxon>
        <taxon>Oceanospirillaceae</taxon>
        <taxon>Bacterioplanoides</taxon>
    </lineage>
</organism>